<dbReference type="SUPFAM" id="SSF52540">
    <property type="entry name" value="P-loop containing nucleoside triphosphate hydrolases"/>
    <property type="match status" value="1"/>
</dbReference>
<reference evidence="1" key="2">
    <citation type="submission" date="2020-09" db="EMBL/GenBank/DDBJ databases">
        <authorList>
            <person name="Sun Q."/>
            <person name="Zhou Y."/>
        </authorList>
    </citation>
    <scope>NUCLEOTIDE SEQUENCE</scope>
    <source>
        <strain evidence="1">CGMCC 4.7138</strain>
    </source>
</reference>
<dbReference type="InterPro" id="IPR027417">
    <property type="entry name" value="P-loop_NTPase"/>
</dbReference>
<gene>
    <name evidence="1" type="ORF">GCM10011574_04780</name>
</gene>
<dbReference type="Proteomes" id="UP000653480">
    <property type="component" value="Unassembled WGS sequence"/>
</dbReference>
<dbReference type="AlphaFoldDB" id="A0A8H9LB65"/>
<accession>A0A8H9LB65</accession>
<dbReference type="EMBL" id="BMMN01000001">
    <property type="protein sequence ID" value="GGN99285.1"/>
    <property type="molecule type" value="Genomic_DNA"/>
</dbReference>
<evidence type="ECO:0000313" key="1">
    <source>
        <dbReference type="EMBL" id="GGN99285.1"/>
    </source>
</evidence>
<comment type="caution">
    <text evidence="1">The sequence shown here is derived from an EMBL/GenBank/DDBJ whole genome shotgun (WGS) entry which is preliminary data.</text>
</comment>
<protein>
    <submittedName>
        <fullName evidence="1">Uncharacterized protein</fullName>
    </submittedName>
</protein>
<name>A0A8H9LB65_9ACTN</name>
<sequence>MRRGERRVPADERHLRQARKKIGMVFQQINLLPNMNVLRNITDGGFGRGPMRSARFSPR</sequence>
<organism evidence="1 2">
    <name type="scientific">Microbispora bryophytorum</name>
    <dbReference type="NCBI Taxonomy" id="1460882"/>
    <lineage>
        <taxon>Bacteria</taxon>
        <taxon>Bacillati</taxon>
        <taxon>Actinomycetota</taxon>
        <taxon>Actinomycetes</taxon>
        <taxon>Streptosporangiales</taxon>
        <taxon>Streptosporangiaceae</taxon>
        <taxon>Microbispora</taxon>
    </lineage>
</organism>
<dbReference type="RefSeq" id="WP_208762033.1">
    <property type="nucleotide sequence ID" value="NZ_BMMN01000001.1"/>
</dbReference>
<evidence type="ECO:0000313" key="2">
    <source>
        <dbReference type="Proteomes" id="UP000653480"/>
    </source>
</evidence>
<reference evidence="1" key="1">
    <citation type="journal article" date="2014" name="Int. J. Syst. Evol. Microbiol.">
        <title>Complete genome sequence of Corynebacterium casei LMG S-19264T (=DSM 44701T), isolated from a smear-ripened cheese.</title>
        <authorList>
            <consortium name="US DOE Joint Genome Institute (JGI-PGF)"/>
            <person name="Walter F."/>
            <person name="Albersmeier A."/>
            <person name="Kalinowski J."/>
            <person name="Ruckert C."/>
        </authorList>
    </citation>
    <scope>NUCLEOTIDE SEQUENCE</scope>
    <source>
        <strain evidence="1">CGMCC 4.7138</strain>
    </source>
</reference>
<proteinExistence type="predicted"/>
<keyword evidence="2" id="KW-1185">Reference proteome</keyword>